<name>A0A5D8Q8F5_9THEO</name>
<evidence type="ECO:0000259" key="2">
    <source>
        <dbReference type="Pfam" id="PF03787"/>
    </source>
</evidence>
<dbReference type="Proteomes" id="UP000322976">
    <property type="component" value="Unassembled WGS sequence"/>
</dbReference>
<feature type="domain" description="CRISPR type III-associated protein" evidence="2">
    <location>
        <begin position="107"/>
        <end position="319"/>
    </location>
</feature>
<organism evidence="3 4">
    <name type="scientific">Calorimonas adulescens</name>
    <dbReference type="NCBI Taxonomy" id="2606906"/>
    <lineage>
        <taxon>Bacteria</taxon>
        <taxon>Bacillati</taxon>
        <taxon>Bacillota</taxon>
        <taxon>Clostridia</taxon>
        <taxon>Thermoanaerobacterales</taxon>
        <taxon>Thermoanaerobacteraceae</taxon>
        <taxon>Calorimonas</taxon>
    </lineage>
</organism>
<gene>
    <name evidence="3" type="ORF">FWJ32_12675</name>
</gene>
<protein>
    <recommendedName>
        <fullName evidence="2">CRISPR type III-associated protein domain-containing protein</fullName>
    </recommendedName>
</protein>
<evidence type="ECO:0000313" key="4">
    <source>
        <dbReference type="Proteomes" id="UP000322976"/>
    </source>
</evidence>
<dbReference type="EMBL" id="VTPS01000030">
    <property type="protein sequence ID" value="TZE80657.1"/>
    <property type="molecule type" value="Genomic_DNA"/>
</dbReference>
<accession>A0A5D8Q8F5</accession>
<comment type="caution">
    <text evidence="3">The sequence shown here is derived from an EMBL/GenBank/DDBJ whole genome shotgun (WGS) entry which is preliminary data.</text>
</comment>
<sequence length="344" mass="40121">MYDFISYFMSRLYNGLNKNQVQESKLMRAQFMRLLNEKSLFEEANIDNDDYNDYVLKTLNSIDNQLIKKFAFNEINTAALQDVNLPWFKMDISFQLLSPYISKDDTVFYVNDNPIKKDVVFKLPYISPSSMKGYLRNAAYYYLNEKFSYSSISQDEKINYLMLILLLFGNYHGESNILSVPYGLAKNDKILEKGFKDRIKEYFDTEDTENLALLRGRLVITPTFFDEGKGNLIKYEVLNPHIRNRRDGSGSVPIIFEAVREGSTGKFSLLYFPYNISSKLTEEEKIYESDQMFKMINVFLDYLKKLGIGSKRKSGYGKINIISLETEKAVKWQLNLNPKNEVVQ</sequence>
<keyword evidence="4" id="KW-1185">Reference proteome</keyword>
<dbReference type="RefSeq" id="WP_149546332.1">
    <property type="nucleotide sequence ID" value="NZ_VTPS01000030.1"/>
</dbReference>
<dbReference type="AlphaFoldDB" id="A0A5D8Q8F5"/>
<dbReference type="InterPro" id="IPR005537">
    <property type="entry name" value="RAMP_III_fam"/>
</dbReference>
<evidence type="ECO:0000313" key="3">
    <source>
        <dbReference type="EMBL" id="TZE80657.1"/>
    </source>
</evidence>
<dbReference type="Pfam" id="PF03787">
    <property type="entry name" value="RAMPs"/>
    <property type="match status" value="1"/>
</dbReference>
<dbReference type="GO" id="GO:0051607">
    <property type="term" value="P:defense response to virus"/>
    <property type="evidence" value="ECO:0007669"/>
    <property type="project" value="UniProtKB-KW"/>
</dbReference>
<proteinExistence type="predicted"/>
<keyword evidence="1" id="KW-0051">Antiviral defense</keyword>
<reference evidence="3 4" key="1">
    <citation type="submission" date="2019-08" db="EMBL/GenBank/DDBJ databases">
        <title>Calorimonas adulescens gen. nov., sp. nov., an anaerobic thermophilic bacterium from Sakhalin hot spring.</title>
        <authorList>
            <person name="Khomyakova M.A."/>
            <person name="Merkel A.Y."/>
            <person name="Novikov A."/>
            <person name="Bonch-Osmolovskaya E.A."/>
            <person name="Slobodkin A.I."/>
        </authorList>
    </citation>
    <scope>NUCLEOTIDE SEQUENCE [LARGE SCALE GENOMIC DNA]</scope>
    <source>
        <strain evidence="3 4">A05MB</strain>
    </source>
</reference>
<evidence type="ECO:0000256" key="1">
    <source>
        <dbReference type="ARBA" id="ARBA00023118"/>
    </source>
</evidence>